<dbReference type="Gene3D" id="3.30.1540.10">
    <property type="entry name" value="formyl-coa transferase, domain 3"/>
    <property type="match status" value="1"/>
</dbReference>
<evidence type="ECO:0000313" key="1">
    <source>
        <dbReference type="EMBL" id="MCD2113507.1"/>
    </source>
</evidence>
<accession>A0AAW4XM08</accession>
<sequence>MSHSNPSGRGWPRVVDFSTHFSGPMASRALVHFGADVVKVENPRGGDGNRQVGNPFAGTSDVHHALNAGTRSIALDRRSATWPTAVAALARWADVVIVGARPEDARRRGVDAETLLAANPELVYCSVTGYGDDGPWAAMPAHGLQPDVMAGLVEVEWHDGMPRVPASYQAHGTALAGIWAALGIQEALLRRLRGASGQVVTVSIWEAALSWMWREAQAGLNDLPSRPSFQAMGSRYRMYPCGDGRVLLICPIERKYWERFVDIVGLPESYRTVGSWERGADYGAGRDDETAVIAAALGARPAHVWEKMFTEAGVPAAMVRTVREAVATDHAHHLGVSVPVSLPDATYTVPLTPVAVVPVDGDHPGSEEMAVRRRQRGAGLTAAPELGADTVDVLIDLGLHDLATELAASHI</sequence>
<comment type="caution">
    <text evidence="1">The sequence shown here is derived from an EMBL/GenBank/DDBJ whole genome shotgun (WGS) entry which is preliminary data.</text>
</comment>
<organism evidence="1 2">
    <name type="scientific">Rhodococcus rhodochrous</name>
    <dbReference type="NCBI Taxonomy" id="1829"/>
    <lineage>
        <taxon>Bacteria</taxon>
        <taxon>Bacillati</taxon>
        <taxon>Actinomycetota</taxon>
        <taxon>Actinomycetes</taxon>
        <taxon>Mycobacteriales</taxon>
        <taxon>Nocardiaceae</taxon>
        <taxon>Rhodococcus</taxon>
    </lineage>
</organism>
<keyword evidence="1" id="KW-0808">Transferase</keyword>
<dbReference type="GO" id="GO:0016740">
    <property type="term" value="F:transferase activity"/>
    <property type="evidence" value="ECO:0007669"/>
    <property type="project" value="UniProtKB-KW"/>
</dbReference>
<name>A0AAW4XM08_RHORH</name>
<reference evidence="1" key="1">
    <citation type="submission" date="2021-11" db="EMBL/GenBank/DDBJ databases">
        <title>Development of a sustainable strategy for remediation of hydrocarbon-contaminated territories based on the waste exchange concept.</title>
        <authorList>
            <person name="Elkin A."/>
        </authorList>
    </citation>
    <scope>NUCLEOTIDE SEQUENCE</scope>
    <source>
        <strain evidence="1">IEGM 757</strain>
    </source>
</reference>
<dbReference type="PANTHER" id="PTHR48228">
    <property type="entry name" value="SUCCINYL-COA--D-CITRAMALATE COA-TRANSFERASE"/>
    <property type="match status" value="1"/>
</dbReference>
<dbReference type="InterPro" id="IPR023606">
    <property type="entry name" value="CoA-Trfase_III_dom_1_sf"/>
</dbReference>
<dbReference type="RefSeq" id="WP_230791852.1">
    <property type="nucleotide sequence ID" value="NZ_JAJNCO010000012.1"/>
</dbReference>
<dbReference type="Pfam" id="PF02515">
    <property type="entry name" value="CoA_transf_3"/>
    <property type="match status" value="1"/>
</dbReference>
<dbReference type="InterPro" id="IPR044855">
    <property type="entry name" value="CoA-Trfase_III_dom3_sf"/>
</dbReference>
<protein>
    <submittedName>
        <fullName evidence="1">CoA transferase</fullName>
    </submittedName>
</protein>
<proteinExistence type="predicted"/>
<dbReference type="AlphaFoldDB" id="A0AAW4XM08"/>
<gene>
    <name evidence="1" type="ORF">LQ384_20560</name>
</gene>
<dbReference type="InterPro" id="IPR050509">
    <property type="entry name" value="CoA-transferase_III"/>
</dbReference>
<dbReference type="EMBL" id="JAJNCO010000012">
    <property type="protein sequence ID" value="MCD2113507.1"/>
    <property type="molecule type" value="Genomic_DNA"/>
</dbReference>
<dbReference type="InterPro" id="IPR003673">
    <property type="entry name" value="CoA-Trfase_fam_III"/>
</dbReference>
<evidence type="ECO:0000313" key="2">
    <source>
        <dbReference type="Proteomes" id="UP001198630"/>
    </source>
</evidence>
<dbReference type="Proteomes" id="UP001198630">
    <property type="component" value="Unassembled WGS sequence"/>
</dbReference>
<dbReference type="PANTHER" id="PTHR48228:SF5">
    <property type="entry name" value="ALPHA-METHYLACYL-COA RACEMASE"/>
    <property type="match status" value="1"/>
</dbReference>
<dbReference type="SUPFAM" id="SSF89796">
    <property type="entry name" value="CoA-transferase family III (CaiB/BaiF)"/>
    <property type="match status" value="1"/>
</dbReference>
<dbReference type="Gene3D" id="3.40.50.10540">
    <property type="entry name" value="Crotonobetainyl-coa:carnitine coa-transferase, domain 1"/>
    <property type="match status" value="1"/>
</dbReference>